<dbReference type="Gene3D" id="1.20.1090.10">
    <property type="entry name" value="Dehydroquinate synthase-like - alpha domain"/>
    <property type="match status" value="1"/>
</dbReference>
<dbReference type="InterPro" id="IPR030963">
    <property type="entry name" value="DHQ_synth_fam"/>
</dbReference>
<evidence type="ECO:0000256" key="16">
    <source>
        <dbReference type="ARBA" id="ARBA00023285"/>
    </source>
</evidence>
<dbReference type="GO" id="GO:0008652">
    <property type="term" value="P:amino acid biosynthetic process"/>
    <property type="evidence" value="ECO:0007669"/>
    <property type="project" value="UniProtKB-KW"/>
</dbReference>
<dbReference type="SUPFAM" id="SSF56796">
    <property type="entry name" value="Dehydroquinate synthase-like"/>
    <property type="match status" value="1"/>
</dbReference>
<gene>
    <name evidence="17 21" type="primary">aroB</name>
    <name evidence="20" type="ORF">CathTA2_1627</name>
    <name evidence="21" type="ORF">HUR95_09990</name>
</gene>
<evidence type="ECO:0000259" key="19">
    <source>
        <dbReference type="Pfam" id="PF24621"/>
    </source>
</evidence>
<dbReference type="Pfam" id="PF24621">
    <property type="entry name" value="DHQS_C"/>
    <property type="match status" value="1"/>
</dbReference>
<dbReference type="EMBL" id="AFCE01000136">
    <property type="protein sequence ID" value="EGL82862.1"/>
    <property type="molecule type" value="Genomic_DNA"/>
</dbReference>
<proteinExistence type="inferred from homology"/>
<evidence type="ECO:0000256" key="9">
    <source>
        <dbReference type="ARBA" id="ARBA00022605"/>
    </source>
</evidence>
<dbReference type="CDD" id="cd08195">
    <property type="entry name" value="DHQS"/>
    <property type="match status" value="1"/>
</dbReference>
<name>F5L727_CALTT</name>
<keyword evidence="15 17" id="KW-0456">Lyase</keyword>
<dbReference type="GO" id="GO:0005737">
    <property type="term" value="C:cytoplasm"/>
    <property type="evidence" value="ECO:0007669"/>
    <property type="project" value="UniProtKB-SubCell"/>
</dbReference>
<accession>F5L727</accession>
<evidence type="ECO:0000313" key="22">
    <source>
        <dbReference type="Proteomes" id="UP000010716"/>
    </source>
</evidence>
<evidence type="ECO:0000256" key="11">
    <source>
        <dbReference type="ARBA" id="ARBA00022741"/>
    </source>
</evidence>
<feature type="binding site" evidence="17">
    <location>
        <position position="269"/>
    </location>
    <ligand>
        <name>Zn(2+)</name>
        <dbReference type="ChEBI" id="CHEBI:29105"/>
    </ligand>
</feature>
<keyword evidence="14 17" id="KW-0057">Aromatic amino acid biosynthesis</keyword>
<keyword evidence="13 17" id="KW-0520">NAD</keyword>
<dbReference type="Proteomes" id="UP000825179">
    <property type="component" value="Chromosome"/>
</dbReference>
<comment type="similarity">
    <text evidence="5 17">Belongs to the sugar phosphate cyclases superfamily. Dehydroquinate synthase family.</text>
</comment>
<keyword evidence="23" id="KW-1185">Reference proteome</keyword>
<evidence type="ECO:0000256" key="8">
    <source>
        <dbReference type="ARBA" id="ARBA00022490"/>
    </source>
</evidence>
<dbReference type="PIRSF" id="PIRSF001455">
    <property type="entry name" value="DHQ_synth"/>
    <property type="match status" value="1"/>
</dbReference>
<evidence type="ECO:0000256" key="6">
    <source>
        <dbReference type="ARBA" id="ARBA00013031"/>
    </source>
</evidence>
<feature type="domain" description="3-dehydroquinate synthase N-terminal" evidence="18">
    <location>
        <begin position="73"/>
        <end position="183"/>
    </location>
</feature>
<feature type="binding site" evidence="17">
    <location>
        <begin position="111"/>
        <end position="115"/>
    </location>
    <ligand>
        <name>NAD(+)</name>
        <dbReference type="ChEBI" id="CHEBI:57540"/>
    </ligand>
</feature>
<keyword evidence="11 17" id="KW-0547">Nucleotide-binding</keyword>
<evidence type="ECO:0000256" key="10">
    <source>
        <dbReference type="ARBA" id="ARBA00022723"/>
    </source>
</evidence>
<dbReference type="OrthoDB" id="9806583at2"/>
<dbReference type="InterPro" id="IPR016037">
    <property type="entry name" value="DHQ_synth_AroB"/>
</dbReference>
<evidence type="ECO:0000256" key="5">
    <source>
        <dbReference type="ARBA" id="ARBA00005412"/>
    </source>
</evidence>
<comment type="function">
    <text evidence="17">Catalyzes the conversion of 3-deoxy-D-arabino-heptulosonate 7-phosphate (DAHP) to dehydroquinate (DHQ).</text>
</comment>
<dbReference type="KEGG" id="cthu:HUR95_09990"/>
<dbReference type="GO" id="GO:0000166">
    <property type="term" value="F:nucleotide binding"/>
    <property type="evidence" value="ECO:0007669"/>
    <property type="project" value="UniProtKB-KW"/>
</dbReference>
<keyword evidence="16 17" id="KW-0170">Cobalt</keyword>
<dbReference type="GO" id="GO:0046872">
    <property type="term" value="F:metal ion binding"/>
    <property type="evidence" value="ECO:0007669"/>
    <property type="project" value="UniProtKB-KW"/>
</dbReference>
<comment type="caution">
    <text evidence="17">Lacks conserved residue(s) required for the propagation of feature annotation.</text>
</comment>
<evidence type="ECO:0000256" key="15">
    <source>
        <dbReference type="ARBA" id="ARBA00023239"/>
    </source>
</evidence>
<dbReference type="NCBIfam" id="TIGR01357">
    <property type="entry name" value="aroB"/>
    <property type="match status" value="1"/>
</dbReference>
<evidence type="ECO:0000313" key="23">
    <source>
        <dbReference type="Proteomes" id="UP000825179"/>
    </source>
</evidence>
<evidence type="ECO:0000256" key="1">
    <source>
        <dbReference type="ARBA" id="ARBA00001393"/>
    </source>
</evidence>
<dbReference type="Proteomes" id="UP000010716">
    <property type="component" value="Unassembled WGS sequence"/>
</dbReference>
<organism evidence="20 22">
    <name type="scientific">Caldalkalibacillus thermarum (strain TA2.A1)</name>
    <dbReference type="NCBI Taxonomy" id="986075"/>
    <lineage>
        <taxon>Bacteria</taxon>
        <taxon>Bacillati</taxon>
        <taxon>Bacillota</taxon>
        <taxon>Bacilli</taxon>
        <taxon>Bacillales</taxon>
        <taxon>Bacillaceae</taxon>
        <taxon>Caldalkalibacillus</taxon>
    </lineage>
</organism>
<comment type="pathway">
    <text evidence="4 17">Metabolic intermediate biosynthesis; chorismate biosynthesis; chorismate from D-erythrose 4-phosphate and phosphoenolpyruvate: step 2/7.</text>
</comment>
<evidence type="ECO:0000256" key="12">
    <source>
        <dbReference type="ARBA" id="ARBA00022833"/>
    </source>
</evidence>
<dbReference type="InterPro" id="IPR056179">
    <property type="entry name" value="DHQS_C"/>
</dbReference>
<feature type="binding site" evidence="17">
    <location>
        <position position="189"/>
    </location>
    <ligand>
        <name>Zn(2+)</name>
        <dbReference type="ChEBI" id="CHEBI:29105"/>
    </ligand>
</feature>
<comment type="cofactor">
    <cofactor evidence="17">
        <name>Co(2+)</name>
        <dbReference type="ChEBI" id="CHEBI:48828"/>
    </cofactor>
    <cofactor evidence="17">
        <name>Zn(2+)</name>
        <dbReference type="ChEBI" id="CHEBI:29105"/>
    </cofactor>
    <text evidence="17">Binds 1 divalent metal cation per subunit. Can use either Co(2+) or Zn(2+).</text>
</comment>
<evidence type="ECO:0000256" key="17">
    <source>
        <dbReference type="HAMAP-Rule" id="MF_00110"/>
    </source>
</evidence>
<feature type="binding site" evidence="17">
    <location>
        <position position="252"/>
    </location>
    <ligand>
        <name>Zn(2+)</name>
        <dbReference type="ChEBI" id="CHEBI:29105"/>
    </ligand>
</feature>
<keyword evidence="12 17" id="KW-0862">Zinc</keyword>
<reference evidence="20 22" key="1">
    <citation type="journal article" date="2011" name="J. Bacteriol.">
        <title>Draft genome sequence of the thermoalkaliphilic Caldalkalibacillus thermarum strain TA2.A1.</title>
        <authorList>
            <person name="Kalamorz F."/>
            <person name="Keis S."/>
            <person name="McMillan D.G."/>
            <person name="Olsson K."/>
            <person name="Stanton J.A."/>
            <person name="Stockwell P."/>
            <person name="Black M.A."/>
            <person name="Klingeman D.M."/>
            <person name="Land M.L."/>
            <person name="Han C.S."/>
            <person name="Martin S.L."/>
            <person name="Becher S.A."/>
            <person name="Peddie C.J."/>
            <person name="Morgan H.W."/>
            <person name="Matthies D."/>
            <person name="Preiss L."/>
            <person name="Meier T."/>
            <person name="Brown S.D."/>
            <person name="Cook G.M."/>
        </authorList>
    </citation>
    <scope>NUCLEOTIDE SEQUENCE [LARGE SCALE GENOMIC DNA]</scope>
    <source>
        <strain evidence="20 22">TA2.A1</strain>
    </source>
</reference>
<evidence type="ECO:0000256" key="13">
    <source>
        <dbReference type="ARBA" id="ARBA00023027"/>
    </source>
</evidence>
<dbReference type="Pfam" id="PF01761">
    <property type="entry name" value="DHQ_synthase"/>
    <property type="match status" value="1"/>
</dbReference>
<dbReference type="RefSeq" id="WP_007504661.1">
    <property type="nucleotide sequence ID" value="NZ_AFCE01000136.1"/>
</dbReference>
<evidence type="ECO:0000256" key="14">
    <source>
        <dbReference type="ARBA" id="ARBA00023141"/>
    </source>
</evidence>
<comment type="subcellular location">
    <subcellularLocation>
        <location evidence="3 17">Cytoplasm</location>
    </subcellularLocation>
</comment>
<keyword evidence="9 17" id="KW-0028">Amino-acid biosynthesis</keyword>
<evidence type="ECO:0000259" key="18">
    <source>
        <dbReference type="Pfam" id="PF01761"/>
    </source>
</evidence>
<dbReference type="Gene3D" id="3.40.50.1970">
    <property type="match status" value="1"/>
</dbReference>
<reference evidence="21" key="3">
    <citation type="submission" date="2021-08" db="EMBL/GenBank/DDBJ databases">
        <authorList>
            <person name="de Jong S."/>
            <person name="van den Broek M."/>
            <person name="Merkel A."/>
            <person name="de la Torre Cortes P."/>
            <person name="Kalamorz F."/>
            <person name="Cook G."/>
            <person name="van Loosdrecht M."/>
            <person name="McMillan D."/>
        </authorList>
    </citation>
    <scope>NUCLEOTIDE SEQUENCE</scope>
    <source>
        <strain evidence="21">TA2.A1</strain>
    </source>
</reference>
<protein>
    <recommendedName>
        <fullName evidence="7 17">3-dehydroquinate synthase</fullName>
        <shortName evidence="17">DHQS</shortName>
        <ecNumber evidence="6 17">4.2.3.4</ecNumber>
    </recommendedName>
</protein>
<dbReference type="PANTHER" id="PTHR43622">
    <property type="entry name" value="3-DEHYDROQUINATE SYNTHASE"/>
    <property type="match status" value="1"/>
</dbReference>
<dbReference type="eggNOG" id="COG0337">
    <property type="taxonomic scope" value="Bacteria"/>
</dbReference>
<dbReference type="EMBL" id="CP082237">
    <property type="protein sequence ID" value="QZT32716.1"/>
    <property type="molecule type" value="Genomic_DNA"/>
</dbReference>
<dbReference type="UniPathway" id="UPA00053">
    <property type="reaction ID" value="UER00085"/>
</dbReference>
<feature type="binding site" evidence="17">
    <location>
        <begin position="174"/>
        <end position="177"/>
    </location>
    <ligand>
        <name>NAD(+)</name>
        <dbReference type="ChEBI" id="CHEBI:57540"/>
    </ligand>
</feature>
<evidence type="ECO:0000256" key="7">
    <source>
        <dbReference type="ARBA" id="ARBA00017684"/>
    </source>
</evidence>
<reference evidence="21 23" key="2">
    <citation type="journal article" date="2020" name="Extremophiles">
        <title>Genomic analysis of Caldalkalibacillus thermarum TA2.A1 reveals aerobic alkaliphilic metabolism and evolutionary hallmarks linking alkaliphilic bacteria and plant life.</title>
        <authorList>
            <person name="de Jong S.I."/>
            <person name="van den Broek M.A."/>
            <person name="Merkel A.Y."/>
            <person name="de la Torre Cortes P."/>
            <person name="Kalamorz F."/>
            <person name="Cook G.M."/>
            <person name="van Loosdrecht M.C.M."/>
            <person name="McMillan D.G.G."/>
        </authorList>
    </citation>
    <scope>NUCLEOTIDE SEQUENCE [LARGE SCALE GENOMIC DNA]</scope>
    <source>
        <strain evidence="21 23">TA2.A1</strain>
    </source>
</reference>
<feature type="binding site" evidence="17">
    <location>
        <begin position="135"/>
        <end position="136"/>
    </location>
    <ligand>
        <name>NAD(+)</name>
        <dbReference type="ChEBI" id="CHEBI:57540"/>
    </ligand>
</feature>
<dbReference type="AlphaFoldDB" id="F5L727"/>
<comment type="cofactor">
    <cofactor evidence="2 17">
        <name>NAD(+)</name>
        <dbReference type="ChEBI" id="CHEBI:57540"/>
    </cofactor>
</comment>
<feature type="binding site" evidence="17">
    <location>
        <position position="147"/>
    </location>
    <ligand>
        <name>NAD(+)</name>
        <dbReference type="ChEBI" id="CHEBI:57540"/>
    </ligand>
</feature>
<comment type="catalytic activity">
    <reaction evidence="1 17">
        <text>7-phospho-2-dehydro-3-deoxy-D-arabino-heptonate = 3-dehydroquinate + phosphate</text>
        <dbReference type="Rhea" id="RHEA:21968"/>
        <dbReference type="ChEBI" id="CHEBI:32364"/>
        <dbReference type="ChEBI" id="CHEBI:43474"/>
        <dbReference type="ChEBI" id="CHEBI:58394"/>
        <dbReference type="EC" id="4.2.3.4"/>
    </reaction>
</comment>
<dbReference type="FunFam" id="3.40.50.1970:FF:000001">
    <property type="entry name" value="3-dehydroquinate synthase"/>
    <property type="match status" value="1"/>
</dbReference>
<dbReference type="GO" id="GO:0009423">
    <property type="term" value="P:chorismate biosynthetic process"/>
    <property type="evidence" value="ECO:0007669"/>
    <property type="project" value="UniProtKB-UniRule"/>
</dbReference>
<dbReference type="InterPro" id="IPR030960">
    <property type="entry name" value="DHQS/DOIS_N"/>
</dbReference>
<keyword evidence="10 17" id="KW-0479">Metal-binding</keyword>
<dbReference type="GO" id="GO:0003856">
    <property type="term" value="F:3-dehydroquinate synthase activity"/>
    <property type="evidence" value="ECO:0007669"/>
    <property type="project" value="UniProtKB-UniRule"/>
</dbReference>
<evidence type="ECO:0000313" key="21">
    <source>
        <dbReference type="EMBL" id="QZT32716.1"/>
    </source>
</evidence>
<evidence type="ECO:0000256" key="2">
    <source>
        <dbReference type="ARBA" id="ARBA00001911"/>
    </source>
</evidence>
<evidence type="ECO:0000313" key="20">
    <source>
        <dbReference type="EMBL" id="EGL82862.1"/>
    </source>
</evidence>
<sequence length="369" mass="40727">MESVKTLTVDLGERSYPIWIGQGLLSKLPAYLQTLGITSSQTLLVVTDDHVGALYLEPVLKGLQRAGFRVFSYSVPAGEQAKSLSYYEQIITYALEHKLDRQSVILALGGGVVGDLAGFVASTYMRGIPFVQLPTTLLAHDSSVGGKVAINHPLGKNMIGSFHQPLAVIYDTATLSTLPEREVACGFAEVLKHGFIWDEAFVDWLEENANPCRALQEPFLSEALYRACHIKSQVVSQDEKETGLRAILNFGHTFGHAFEALGHYRDFTHGEAVAIGMAVAAHVSEAVYGQQGLAERVTRLLSTYGLPVEWHTLPWSFEQVLEKMYTDKKVMAGRLRLVLLERMGRAVIADHVAETTLRAVWSLPFQNQL</sequence>
<keyword evidence="8 17" id="KW-0963">Cytoplasm</keyword>
<dbReference type="HAMAP" id="MF_00110">
    <property type="entry name" value="DHQ_synthase"/>
    <property type="match status" value="1"/>
</dbReference>
<feature type="binding site" evidence="17">
    <location>
        <position position="156"/>
    </location>
    <ligand>
        <name>NAD(+)</name>
        <dbReference type="ChEBI" id="CHEBI:57540"/>
    </ligand>
</feature>
<evidence type="ECO:0000256" key="4">
    <source>
        <dbReference type="ARBA" id="ARBA00004661"/>
    </source>
</evidence>
<dbReference type="GO" id="GO:0009073">
    <property type="term" value="P:aromatic amino acid family biosynthetic process"/>
    <property type="evidence" value="ECO:0007669"/>
    <property type="project" value="UniProtKB-KW"/>
</dbReference>
<evidence type="ECO:0000256" key="3">
    <source>
        <dbReference type="ARBA" id="ARBA00004496"/>
    </source>
</evidence>
<dbReference type="PANTHER" id="PTHR43622:SF7">
    <property type="entry name" value="3-DEHYDROQUINATE SYNTHASE, CHLOROPLASTIC"/>
    <property type="match status" value="1"/>
</dbReference>
<feature type="domain" description="3-dehydroquinate synthase C-terminal" evidence="19">
    <location>
        <begin position="186"/>
        <end position="330"/>
    </location>
</feature>
<dbReference type="EC" id="4.2.3.4" evidence="6 17"/>
<dbReference type="InterPro" id="IPR050071">
    <property type="entry name" value="Dehydroquinate_synthase"/>
</dbReference>